<dbReference type="InterPro" id="IPR000209">
    <property type="entry name" value="Peptidase_S8/S53_dom"/>
</dbReference>
<sequence>MQYLRNKKNSLGRPMVVNISLGGHFGPHDGTSILEREIANLSGGGFVVVASAGNEGDKKLHAVISGINSTVSVGLSSPDPDGDVIDGWYKNGTLRVEFCDSSNSCLSAEPGTSASGNLSGGCRVKIDNTATSHPLNGDGRFVVEFNCSGSFTIRLTPRSGTLNADLYLAHENGEFTDCFLDDGFGGFLGTVVEPATSPYVIAVGALTSRVGDTRSFADLGKIAYFSSRGPTRDGRLKPEVVAPGYYVLGPKAGSSGYIPLSGTSLASPVVAGLVALILEANPNLDVNGVRGVLSSQALSDGFTGSLPNNVYGYGKAFLSSFSSVGSVGSIYVGSLENFTCGLRESVVGGGGGGGGCNSASPDLYTALSALLSVAVLRRLAKRKLA</sequence>
<feature type="domain" description="Peptidase S8/S53" evidence="6">
    <location>
        <begin position="190"/>
        <end position="314"/>
    </location>
</feature>
<keyword evidence="4" id="KW-0720">Serine protease</keyword>
<keyword evidence="3" id="KW-0378">Hydrolase</keyword>
<comment type="similarity">
    <text evidence="1 5">Belongs to the peptidase S8 family.</text>
</comment>
<dbReference type="Pfam" id="PF00082">
    <property type="entry name" value="Peptidase_S8"/>
    <property type="match status" value="1"/>
</dbReference>
<evidence type="ECO:0000313" key="7">
    <source>
        <dbReference type="EMBL" id="HHO74610.1"/>
    </source>
</evidence>
<dbReference type="InterPro" id="IPR036852">
    <property type="entry name" value="Peptidase_S8/S53_dom_sf"/>
</dbReference>
<dbReference type="GO" id="GO:0006508">
    <property type="term" value="P:proteolysis"/>
    <property type="evidence" value="ECO:0007669"/>
    <property type="project" value="UniProtKB-KW"/>
</dbReference>
<dbReference type="SUPFAM" id="SSF52743">
    <property type="entry name" value="Subtilisin-like"/>
    <property type="match status" value="1"/>
</dbReference>
<dbReference type="InterPro" id="IPR023828">
    <property type="entry name" value="Peptidase_S8_Ser-AS"/>
</dbReference>
<dbReference type="EMBL" id="DSAC01000103">
    <property type="protein sequence ID" value="HHO74610.1"/>
    <property type="molecule type" value="Genomic_DNA"/>
</dbReference>
<proteinExistence type="inferred from homology"/>
<evidence type="ECO:0000259" key="6">
    <source>
        <dbReference type="Pfam" id="PF00082"/>
    </source>
</evidence>
<evidence type="ECO:0000256" key="2">
    <source>
        <dbReference type="ARBA" id="ARBA00022670"/>
    </source>
</evidence>
<accession>A0A7C5WZW7</accession>
<keyword evidence="2" id="KW-0645">Protease</keyword>
<organism evidence="7">
    <name type="scientific">Thermocrinis ruber</name>
    <dbReference type="NCBI Taxonomy" id="75906"/>
    <lineage>
        <taxon>Bacteria</taxon>
        <taxon>Pseudomonadati</taxon>
        <taxon>Aquificota</taxon>
        <taxon>Aquificia</taxon>
        <taxon>Aquificales</taxon>
        <taxon>Aquificaceae</taxon>
        <taxon>Thermocrinis</taxon>
    </lineage>
</organism>
<protein>
    <recommendedName>
        <fullName evidence="6">Peptidase S8/S53 domain-containing protein</fullName>
    </recommendedName>
</protein>
<dbReference type="PROSITE" id="PS00138">
    <property type="entry name" value="SUBTILASE_SER"/>
    <property type="match status" value="1"/>
</dbReference>
<evidence type="ECO:0000256" key="3">
    <source>
        <dbReference type="ARBA" id="ARBA00022801"/>
    </source>
</evidence>
<comment type="caution">
    <text evidence="7">The sequence shown here is derived from an EMBL/GenBank/DDBJ whole genome shotgun (WGS) entry which is preliminary data.</text>
</comment>
<dbReference type="GO" id="GO:0004252">
    <property type="term" value="F:serine-type endopeptidase activity"/>
    <property type="evidence" value="ECO:0007669"/>
    <property type="project" value="InterPro"/>
</dbReference>
<name>A0A7C5WZW7_9AQUI</name>
<evidence type="ECO:0000256" key="4">
    <source>
        <dbReference type="ARBA" id="ARBA00022825"/>
    </source>
</evidence>
<reference evidence="7" key="1">
    <citation type="journal article" date="2020" name="mSystems">
        <title>Genome- and Community-Level Interaction Insights into Carbon Utilization and Element Cycling Functions of Hydrothermarchaeota in Hydrothermal Sediment.</title>
        <authorList>
            <person name="Zhou Z."/>
            <person name="Liu Y."/>
            <person name="Xu W."/>
            <person name="Pan J."/>
            <person name="Luo Z.H."/>
            <person name="Li M."/>
        </authorList>
    </citation>
    <scope>NUCLEOTIDE SEQUENCE [LARGE SCALE GENOMIC DNA]</scope>
    <source>
        <strain evidence="7">SpSt-114</strain>
    </source>
</reference>
<dbReference type="InterPro" id="IPR050131">
    <property type="entry name" value="Peptidase_S8_subtilisin-like"/>
</dbReference>
<dbReference type="Gene3D" id="3.40.50.200">
    <property type="entry name" value="Peptidase S8/S53 domain"/>
    <property type="match status" value="2"/>
</dbReference>
<dbReference type="PROSITE" id="PS51892">
    <property type="entry name" value="SUBTILASE"/>
    <property type="match status" value="1"/>
</dbReference>
<evidence type="ECO:0000256" key="1">
    <source>
        <dbReference type="ARBA" id="ARBA00011073"/>
    </source>
</evidence>
<comment type="caution">
    <text evidence="5">Lacks conserved residue(s) required for the propagation of feature annotation.</text>
</comment>
<gene>
    <name evidence="7" type="ORF">ENN04_08290</name>
</gene>
<dbReference type="AlphaFoldDB" id="A0A7C5WZW7"/>
<dbReference type="PANTHER" id="PTHR43806:SF11">
    <property type="entry name" value="CEREVISIN-RELATED"/>
    <property type="match status" value="1"/>
</dbReference>
<evidence type="ECO:0000256" key="5">
    <source>
        <dbReference type="PROSITE-ProRule" id="PRU01240"/>
    </source>
</evidence>
<dbReference type="PANTHER" id="PTHR43806">
    <property type="entry name" value="PEPTIDASE S8"/>
    <property type="match status" value="1"/>
</dbReference>